<dbReference type="GeneID" id="20647247"/>
<evidence type="ECO:0000256" key="1">
    <source>
        <dbReference type="SAM" id="MobiDB-lite"/>
    </source>
</evidence>
<protein>
    <recommendedName>
        <fullName evidence="4">No apical meristem-associated C-terminal domain-containing protein</fullName>
    </recommendedName>
</protein>
<proteinExistence type="predicted"/>
<dbReference type="Proteomes" id="UP000002640">
    <property type="component" value="Unassembled WGS sequence"/>
</dbReference>
<dbReference type="STRING" id="1094619.G4ZVV6"/>
<keyword evidence="3" id="KW-1185">Reference proteome</keyword>
<evidence type="ECO:0000313" key="2">
    <source>
        <dbReference type="EMBL" id="EGZ12292.1"/>
    </source>
</evidence>
<feature type="region of interest" description="Disordered" evidence="1">
    <location>
        <begin position="80"/>
        <end position="126"/>
    </location>
</feature>
<evidence type="ECO:0008006" key="4">
    <source>
        <dbReference type="Google" id="ProtNLM"/>
    </source>
</evidence>
<accession>G4ZVV6</accession>
<dbReference type="RefSeq" id="XP_009532625.1">
    <property type="nucleotide sequence ID" value="XM_009534330.1"/>
</dbReference>
<evidence type="ECO:0000313" key="3">
    <source>
        <dbReference type="Proteomes" id="UP000002640"/>
    </source>
</evidence>
<dbReference type="EMBL" id="JH159157">
    <property type="protein sequence ID" value="EGZ12292.1"/>
    <property type="molecule type" value="Genomic_DNA"/>
</dbReference>
<dbReference type="KEGG" id="psoj:PHYSODRAFT_336728"/>
<name>G4ZVV6_PHYSP</name>
<feature type="compositionally biased region" description="Polar residues" evidence="1">
    <location>
        <begin position="98"/>
        <end position="107"/>
    </location>
</feature>
<sequence>MGKGKECSESETIQLCRSWLETSEDANKSDEDKEDRSETAINGRWKKLQPEVTKYCGVYGKQEFKFLPAWKELKAVGVAGTAGAPPAPDHEQPRAGSILTSTTTSLEANKENETNTSTETFSTTLV</sequence>
<dbReference type="AlphaFoldDB" id="G4ZVV6"/>
<organism evidence="2 3">
    <name type="scientific">Phytophthora sojae (strain P6497)</name>
    <name type="common">Soybean stem and root rot agent</name>
    <name type="synonym">Phytophthora megasperma f. sp. glycines</name>
    <dbReference type="NCBI Taxonomy" id="1094619"/>
    <lineage>
        <taxon>Eukaryota</taxon>
        <taxon>Sar</taxon>
        <taxon>Stramenopiles</taxon>
        <taxon>Oomycota</taxon>
        <taxon>Peronosporomycetes</taxon>
        <taxon>Peronosporales</taxon>
        <taxon>Peronosporaceae</taxon>
        <taxon>Phytophthora</taxon>
    </lineage>
</organism>
<gene>
    <name evidence="2" type="ORF">PHYSODRAFT_336728</name>
</gene>
<dbReference type="InParanoid" id="G4ZVV6"/>
<reference evidence="2 3" key="1">
    <citation type="journal article" date="2006" name="Science">
        <title>Phytophthora genome sequences uncover evolutionary origins and mechanisms of pathogenesis.</title>
        <authorList>
            <person name="Tyler B.M."/>
            <person name="Tripathy S."/>
            <person name="Zhang X."/>
            <person name="Dehal P."/>
            <person name="Jiang R.H."/>
            <person name="Aerts A."/>
            <person name="Arredondo F.D."/>
            <person name="Baxter L."/>
            <person name="Bensasson D."/>
            <person name="Beynon J.L."/>
            <person name="Chapman J."/>
            <person name="Damasceno C.M."/>
            <person name="Dorrance A.E."/>
            <person name="Dou D."/>
            <person name="Dickerman A.W."/>
            <person name="Dubchak I.L."/>
            <person name="Garbelotto M."/>
            <person name="Gijzen M."/>
            <person name="Gordon S.G."/>
            <person name="Govers F."/>
            <person name="Grunwald N.J."/>
            <person name="Huang W."/>
            <person name="Ivors K.L."/>
            <person name="Jones R.W."/>
            <person name="Kamoun S."/>
            <person name="Krampis K."/>
            <person name="Lamour K.H."/>
            <person name="Lee M.K."/>
            <person name="McDonald W.H."/>
            <person name="Medina M."/>
            <person name="Meijer H.J."/>
            <person name="Nordberg E.K."/>
            <person name="Maclean D.J."/>
            <person name="Ospina-Giraldo M.D."/>
            <person name="Morris P.F."/>
            <person name="Phuntumart V."/>
            <person name="Putnam N.H."/>
            <person name="Rash S."/>
            <person name="Rose J.K."/>
            <person name="Sakihama Y."/>
            <person name="Salamov A.A."/>
            <person name="Savidor A."/>
            <person name="Scheuring C.F."/>
            <person name="Smith B.M."/>
            <person name="Sobral B.W."/>
            <person name="Terry A."/>
            <person name="Torto-Alalibo T.A."/>
            <person name="Win J."/>
            <person name="Xu Z."/>
            <person name="Zhang H."/>
            <person name="Grigoriev I.V."/>
            <person name="Rokhsar D.S."/>
            <person name="Boore J.L."/>
        </authorList>
    </citation>
    <scope>NUCLEOTIDE SEQUENCE [LARGE SCALE GENOMIC DNA]</scope>
    <source>
        <strain evidence="2 3">P6497</strain>
    </source>
</reference>
<feature type="compositionally biased region" description="Low complexity" evidence="1">
    <location>
        <begin position="114"/>
        <end position="126"/>
    </location>
</feature>